<keyword evidence="3" id="KW-1185">Reference proteome</keyword>
<keyword evidence="1" id="KW-0175">Coiled coil</keyword>
<dbReference type="EMBL" id="CP071793">
    <property type="protein sequence ID" value="QTD52160.1"/>
    <property type="molecule type" value="Genomic_DNA"/>
</dbReference>
<name>A0A8A4TRH9_SULCO</name>
<feature type="coiled-coil region" evidence="1">
    <location>
        <begin position="962"/>
        <end position="999"/>
    </location>
</feature>
<feature type="coiled-coil region" evidence="1">
    <location>
        <begin position="1068"/>
        <end position="1109"/>
    </location>
</feature>
<feature type="coiled-coil region" evidence="1">
    <location>
        <begin position="771"/>
        <end position="911"/>
    </location>
</feature>
<evidence type="ECO:0000313" key="2">
    <source>
        <dbReference type="EMBL" id="QTD52160.1"/>
    </source>
</evidence>
<reference evidence="2" key="1">
    <citation type="submission" date="2021-03" db="EMBL/GenBank/DDBJ databases">
        <title>Acanthopleuribacteraceae sp. M133.</title>
        <authorList>
            <person name="Wang G."/>
        </authorList>
    </citation>
    <scope>NUCLEOTIDE SEQUENCE</scope>
    <source>
        <strain evidence="2">M133</strain>
    </source>
</reference>
<evidence type="ECO:0000313" key="3">
    <source>
        <dbReference type="Proteomes" id="UP000663929"/>
    </source>
</evidence>
<sequence>MSQGVSIPHLLRVHFANVGHPDARLSPLTLDFQRNNDMDLPEPLDSIIWAENGVGKSSIRTLLFSLLHPSIHDVMKSANGPMDNRKFELYFGAKDTGYVVSEWSMPPAQQQSLAGFEEEAPTLVLGFVGHWPNGVQSTLGDLERHYFMFQPRGPVNFDTLPIRGLAVGTEPAAGAREFMEWFKTEARPLDGRHTTVHREWSNWLGEVGLDPMIFSYQLRMNGGQGGILGLFKNRINTPTDFVHFFLETVMSGDTASDVIEVLNEKRRHIEKQPQWEAECTFVEEALPLLAMLKEEKEAFETAETDLNADRSRAGAIIAGLKEAAAAIKDDMAGAEMEADEIAAQLQELQEEFIKFQDYRSWLRLHECKQKLAEAEKEVAQRREDHATWHRSLKLLRAAQEYEVWRTKVDECKAIEAELAKRRDSNQDVELELRSAGTRYAQVLDREIKKAEHELEQARRVLEEARAELAGNQESYNDVKAELAKVNENIRGINGQMQKREKALQRLILSGALSEVEAPREALTRTKNRVREISERTGELREQSSMLLEERTVLDERARERIAEMTLLQSEIGQMQKTYDADLVRQNHLETDRDLRMLLEQDAIDLAEDGLADRIREGLARDQQELFRLSRLLSEEKETLDTIEQSNSRLYPPPREVANLLRALREDLGIPAFLAAEELDEKYPEDPEEAAKLCTRDPARYMGIMVRTREALEKVRQQEDRIHKPAFPVQISLAEGSVSRSPEDAVVLRPGHHAAYNRQAAEDMIEPLRAGIAEKERRIAEMTRVIQRLNRTLDGLDAFLAEYPDGTLRSQAEQIDGKRTRLDGLEREQEAERDKAAYLKSEIDRLAEEIRVAESERGQCDGAISRLRDFIEDHELHYEELQEQLNAARERAHALEDENLRLEAVLEEQQLAVAQRQEAVFNRNAAVEHRQEKLNDIAFTGGELADITHVTLVEAEQGYRYSLDRYRQVSEKDETLRARLEEKQNMAKQQEKRYRKELGDATERDVQAVLEEGSIAARLTETEQAEQNASKAVGAAEGALTLARNDLREAPTFDADYTIPGGERMPASVEETSARRQELAGVLERLQEQIDRFKVQLQNIKEDLREMGEDRNFRLQKSEELTRHIPEFAEAPPESLPRVTRDLEDLLDGFWDDYRTHRHRYSRTKIALDGRCDDLKDLANDARFQDFPNDKREILKVRDSLMNLTDDIIKEFNIFRNVIKTSLRMSEESVDAIVTRLDAGVSDALHIVNLAKTSSTLPEAMEGWAGRAFLKMEALGNVGETLDQRRGIYQRVIREVLKAGKPIRGLDLVKRALDALVGEKGYRVVIMKPSYNLKTNYFPITDVKGWSDGEKITSVILLYCTMVQLRAVSTGGRPAKSEGRVLSNGMLFLDNPFGEANSMTFVKMQLSMARALNIQLVYTASGNHKHLMARFPRVLRLSQETGQNTNKTFVKATEVSQELRANVNATQVTAAQFGRRRSGIAIPGRL</sequence>
<dbReference type="KEGG" id="scor:J3U87_06765"/>
<gene>
    <name evidence="2" type="ORF">J3U87_06765</name>
</gene>
<feature type="coiled-coil region" evidence="1">
    <location>
        <begin position="440"/>
        <end position="495"/>
    </location>
</feature>
<evidence type="ECO:0008006" key="4">
    <source>
        <dbReference type="Google" id="ProtNLM"/>
    </source>
</evidence>
<dbReference type="RefSeq" id="WP_237382269.1">
    <property type="nucleotide sequence ID" value="NZ_CP071793.1"/>
</dbReference>
<dbReference type="Proteomes" id="UP000663929">
    <property type="component" value="Chromosome"/>
</dbReference>
<accession>A0A8A4TRH9</accession>
<organism evidence="2 3">
    <name type="scientific">Sulfidibacter corallicola</name>
    <dbReference type="NCBI Taxonomy" id="2818388"/>
    <lineage>
        <taxon>Bacteria</taxon>
        <taxon>Pseudomonadati</taxon>
        <taxon>Acidobacteriota</taxon>
        <taxon>Holophagae</taxon>
        <taxon>Acanthopleuribacterales</taxon>
        <taxon>Acanthopleuribacteraceae</taxon>
        <taxon>Sulfidibacter</taxon>
    </lineage>
</organism>
<evidence type="ECO:0000256" key="1">
    <source>
        <dbReference type="SAM" id="Coils"/>
    </source>
</evidence>
<protein>
    <recommendedName>
        <fullName evidence="4">Chromosome segregation ATPase</fullName>
    </recommendedName>
</protein>
<feature type="coiled-coil region" evidence="1">
    <location>
        <begin position="289"/>
        <end position="384"/>
    </location>
</feature>
<proteinExistence type="predicted"/>